<dbReference type="EMBL" id="CADCTC010000087">
    <property type="protein sequence ID" value="CAA9238082.1"/>
    <property type="molecule type" value="Genomic_DNA"/>
</dbReference>
<dbReference type="AlphaFoldDB" id="A0A6J4I261"/>
<feature type="compositionally biased region" description="Low complexity" evidence="1">
    <location>
        <begin position="19"/>
        <end position="28"/>
    </location>
</feature>
<name>A0A6J4I261_9CHLR</name>
<accession>A0A6J4I261</accession>
<feature type="non-terminal residue" evidence="2">
    <location>
        <position position="1"/>
    </location>
</feature>
<organism evidence="2">
    <name type="scientific">uncultured Chloroflexota bacterium</name>
    <dbReference type="NCBI Taxonomy" id="166587"/>
    <lineage>
        <taxon>Bacteria</taxon>
        <taxon>Bacillati</taxon>
        <taxon>Chloroflexota</taxon>
        <taxon>environmental samples</taxon>
    </lineage>
</organism>
<reference evidence="2" key="1">
    <citation type="submission" date="2020-02" db="EMBL/GenBank/DDBJ databases">
        <authorList>
            <person name="Meier V. D."/>
        </authorList>
    </citation>
    <scope>NUCLEOTIDE SEQUENCE</scope>
    <source>
        <strain evidence="2">AVDCRST_MAG77</strain>
    </source>
</reference>
<feature type="region of interest" description="Disordered" evidence="1">
    <location>
        <begin position="11"/>
        <end position="38"/>
    </location>
</feature>
<proteinExistence type="predicted"/>
<gene>
    <name evidence="2" type="ORF">AVDCRST_MAG77-1367</name>
</gene>
<feature type="non-terminal residue" evidence="2">
    <location>
        <position position="38"/>
    </location>
</feature>
<sequence length="38" mass="4359">CCARRCWPPPWRKSGGSVRRISIRAARAPKTAREQRPP</sequence>
<protein>
    <submittedName>
        <fullName evidence="2">Uncharacterized protein</fullName>
    </submittedName>
</protein>
<evidence type="ECO:0000256" key="1">
    <source>
        <dbReference type="SAM" id="MobiDB-lite"/>
    </source>
</evidence>
<evidence type="ECO:0000313" key="2">
    <source>
        <dbReference type="EMBL" id="CAA9238082.1"/>
    </source>
</evidence>